<dbReference type="EC" id="6.1.1.3" evidence="3"/>
<evidence type="ECO:0000256" key="7">
    <source>
        <dbReference type="ARBA" id="ARBA00022917"/>
    </source>
</evidence>
<dbReference type="InterPro" id="IPR033728">
    <property type="entry name" value="ThrRS_core"/>
</dbReference>
<comment type="similarity">
    <text evidence="2">Belongs to the class-II aminoacyl-tRNA synthetase family.</text>
</comment>
<evidence type="ECO:0000256" key="10">
    <source>
        <dbReference type="ARBA" id="ARBA00023146"/>
    </source>
</evidence>
<dbReference type="PANTHER" id="PTHR11451:SF50">
    <property type="entry name" value="THREONINE--TRNA LIGASE, MITOCHONDRIAL"/>
    <property type="match status" value="1"/>
</dbReference>
<keyword evidence="7" id="KW-0648">Protein biosynthesis</keyword>
<dbReference type="Gene3D" id="3.40.50.800">
    <property type="entry name" value="Anticodon-binding domain"/>
    <property type="match status" value="1"/>
</dbReference>
<comment type="subcellular location">
    <subcellularLocation>
        <location evidence="1">Mitochondrion matrix</location>
    </subcellularLocation>
</comment>
<dbReference type="PROSITE" id="PS51257">
    <property type="entry name" value="PROKAR_LIPOPROTEIN"/>
    <property type="match status" value="1"/>
</dbReference>
<dbReference type="AlphaFoldDB" id="A0A8H3EDE4"/>
<organism evidence="15 16">
    <name type="scientific">Gomphillus americanus</name>
    <dbReference type="NCBI Taxonomy" id="1940652"/>
    <lineage>
        <taxon>Eukaryota</taxon>
        <taxon>Fungi</taxon>
        <taxon>Dikarya</taxon>
        <taxon>Ascomycota</taxon>
        <taxon>Pezizomycotina</taxon>
        <taxon>Lecanoromycetes</taxon>
        <taxon>OSLEUM clade</taxon>
        <taxon>Ostropomycetidae</taxon>
        <taxon>Ostropales</taxon>
        <taxon>Graphidaceae</taxon>
        <taxon>Gomphilloideae</taxon>
        <taxon>Gomphillus</taxon>
    </lineage>
</organism>
<dbReference type="GO" id="GO:0005524">
    <property type="term" value="F:ATP binding"/>
    <property type="evidence" value="ECO:0007669"/>
    <property type="project" value="UniProtKB-KW"/>
</dbReference>
<evidence type="ECO:0000256" key="4">
    <source>
        <dbReference type="ARBA" id="ARBA00022598"/>
    </source>
</evidence>
<dbReference type="OrthoDB" id="5423599at2759"/>
<dbReference type="GO" id="GO:0006435">
    <property type="term" value="P:threonyl-tRNA aminoacylation"/>
    <property type="evidence" value="ECO:0007669"/>
    <property type="project" value="InterPro"/>
</dbReference>
<feature type="compositionally biased region" description="Low complexity" evidence="13">
    <location>
        <begin position="37"/>
        <end position="53"/>
    </location>
</feature>
<keyword evidence="16" id="KW-1185">Reference proteome</keyword>
<dbReference type="InterPro" id="IPR036621">
    <property type="entry name" value="Anticodon-bd_dom_sf"/>
</dbReference>
<keyword evidence="8" id="KW-0809">Transit peptide</keyword>
<dbReference type="Gene3D" id="3.30.930.10">
    <property type="entry name" value="Bira Bifunctional Protein, Domain 2"/>
    <property type="match status" value="1"/>
</dbReference>
<evidence type="ECO:0000313" key="16">
    <source>
        <dbReference type="Proteomes" id="UP000664169"/>
    </source>
</evidence>
<evidence type="ECO:0000256" key="2">
    <source>
        <dbReference type="ARBA" id="ARBA00008226"/>
    </source>
</evidence>
<evidence type="ECO:0000256" key="11">
    <source>
        <dbReference type="ARBA" id="ARBA00031900"/>
    </source>
</evidence>
<dbReference type="PRINTS" id="PR01047">
    <property type="entry name" value="TRNASYNTHTHR"/>
</dbReference>
<evidence type="ECO:0000256" key="13">
    <source>
        <dbReference type="SAM" id="MobiDB-lite"/>
    </source>
</evidence>
<dbReference type="FunFam" id="3.30.930.10:FF:000039">
    <property type="entry name" value="Threonyl-tRNA synthetase, mitochondrial"/>
    <property type="match status" value="1"/>
</dbReference>
<evidence type="ECO:0000256" key="8">
    <source>
        <dbReference type="ARBA" id="ARBA00022946"/>
    </source>
</evidence>
<dbReference type="Pfam" id="PF00587">
    <property type="entry name" value="tRNA-synt_2b"/>
    <property type="match status" value="1"/>
</dbReference>
<protein>
    <recommendedName>
        <fullName evidence="3">threonine--tRNA ligase</fullName>
        <ecNumber evidence="3">6.1.1.3</ecNumber>
    </recommendedName>
    <alternativeName>
        <fullName evidence="11">Threonyl-tRNA synthetase</fullName>
    </alternativeName>
</protein>
<evidence type="ECO:0000256" key="12">
    <source>
        <dbReference type="ARBA" id="ARBA00049515"/>
    </source>
</evidence>
<feature type="region of interest" description="Disordered" evidence="13">
    <location>
        <begin position="33"/>
        <end position="54"/>
    </location>
</feature>
<dbReference type="EMBL" id="CAJPDQ010000001">
    <property type="protein sequence ID" value="CAF9903417.1"/>
    <property type="molecule type" value="Genomic_DNA"/>
</dbReference>
<dbReference type="InterPro" id="IPR002320">
    <property type="entry name" value="Thr-tRNA-ligase_IIa"/>
</dbReference>
<keyword evidence="10" id="KW-0030">Aminoacyl-tRNA synthetase</keyword>
<dbReference type="InterPro" id="IPR045864">
    <property type="entry name" value="aa-tRNA-synth_II/BPL/LPL"/>
</dbReference>
<keyword evidence="4" id="KW-0436">Ligase</keyword>
<evidence type="ECO:0000256" key="5">
    <source>
        <dbReference type="ARBA" id="ARBA00022741"/>
    </source>
</evidence>
<dbReference type="PROSITE" id="PS50862">
    <property type="entry name" value="AA_TRNA_LIGASE_II"/>
    <property type="match status" value="1"/>
</dbReference>
<dbReference type="PANTHER" id="PTHR11451">
    <property type="entry name" value="THREONINE-TRNA LIGASE"/>
    <property type="match status" value="1"/>
</dbReference>
<dbReference type="InterPro" id="IPR006195">
    <property type="entry name" value="aa-tRNA-synth_II"/>
</dbReference>
<comment type="catalytic activity">
    <reaction evidence="12">
        <text>tRNA(Thr) + L-threonine + ATP = L-threonyl-tRNA(Thr) + AMP + diphosphate + H(+)</text>
        <dbReference type="Rhea" id="RHEA:24624"/>
        <dbReference type="Rhea" id="RHEA-COMP:9670"/>
        <dbReference type="Rhea" id="RHEA-COMP:9704"/>
        <dbReference type="ChEBI" id="CHEBI:15378"/>
        <dbReference type="ChEBI" id="CHEBI:30616"/>
        <dbReference type="ChEBI" id="CHEBI:33019"/>
        <dbReference type="ChEBI" id="CHEBI:57926"/>
        <dbReference type="ChEBI" id="CHEBI:78442"/>
        <dbReference type="ChEBI" id="CHEBI:78534"/>
        <dbReference type="ChEBI" id="CHEBI:456215"/>
        <dbReference type="EC" id="6.1.1.3"/>
    </reaction>
</comment>
<evidence type="ECO:0000256" key="3">
    <source>
        <dbReference type="ARBA" id="ARBA00013163"/>
    </source>
</evidence>
<dbReference type="InterPro" id="IPR004154">
    <property type="entry name" value="Anticodon-bd"/>
</dbReference>
<keyword evidence="6" id="KW-0067">ATP-binding</keyword>
<sequence>MPSLQRLRPTLQHGQALASCNLRKLVLAQQQKRHCSSHAPAEPPTSSSSTTLANDHHTLGKRLNLFSVTPYSAGSPLLHADGSHLFLKLQDLLRAQHQAFGFREVISPTIYKQSLWEKSGHWQNYGDDMFEVVGRGARGTTEGKDISDNEKWGLKPMNCPGHCLLFATEARSYRDLPVRFADFSPLHRNEISGALSGLTRVRRFHQDDGHIFCRQDQVKDEIASTLKMVNLVYSAFELKPHKLLLSTRPEDNFIGTENEWAEAELQLQTALDESNLNWSPNPGDGAFYGPKIDIILRDNHGKEHQTATIQLDFQLPQRFELVYQDQTRSTQTPILIHRAVLGSIERFMALLIEHYHGKWPFWLNPHQVSILTLNQSDTVLAHANKIASTLSGRPASGITKLQSLRQSDFTINIDSTSETQGKKLVHARNQGYGILCSVGRKEVERGDVTVDFWCAGEGTRLERVEAVIERFLDGATKTQTWTDRRRLVLRPEVLKGVMEGLCEEWL</sequence>
<evidence type="ECO:0000259" key="14">
    <source>
        <dbReference type="PROSITE" id="PS50862"/>
    </source>
</evidence>
<comment type="caution">
    <text evidence="15">The sequence shown here is derived from an EMBL/GenBank/DDBJ whole genome shotgun (WGS) entry which is preliminary data.</text>
</comment>
<dbReference type="InterPro" id="IPR002314">
    <property type="entry name" value="aa-tRNA-synt_IIb"/>
</dbReference>
<dbReference type="CDD" id="cd00771">
    <property type="entry name" value="ThrRS_core"/>
    <property type="match status" value="1"/>
</dbReference>
<dbReference type="GO" id="GO:0004829">
    <property type="term" value="F:threonine-tRNA ligase activity"/>
    <property type="evidence" value="ECO:0007669"/>
    <property type="project" value="UniProtKB-EC"/>
</dbReference>
<keyword evidence="5" id="KW-0547">Nucleotide-binding</keyword>
<dbReference type="NCBIfam" id="TIGR00418">
    <property type="entry name" value="thrS"/>
    <property type="match status" value="1"/>
</dbReference>
<dbReference type="SUPFAM" id="SSF52954">
    <property type="entry name" value="Class II aaRS ABD-related"/>
    <property type="match status" value="1"/>
</dbReference>
<keyword evidence="9" id="KW-0496">Mitochondrion</keyword>
<dbReference type="SUPFAM" id="SSF55681">
    <property type="entry name" value="Class II aaRS and biotin synthetases"/>
    <property type="match status" value="1"/>
</dbReference>
<evidence type="ECO:0000256" key="6">
    <source>
        <dbReference type="ARBA" id="ARBA00022840"/>
    </source>
</evidence>
<evidence type="ECO:0000313" key="15">
    <source>
        <dbReference type="EMBL" id="CAF9903417.1"/>
    </source>
</evidence>
<evidence type="ECO:0000256" key="1">
    <source>
        <dbReference type="ARBA" id="ARBA00004305"/>
    </source>
</evidence>
<dbReference type="Proteomes" id="UP000664169">
    <property type="component" value="Unassembled WGS sequence"/>
</dbReference>
<gene>
    <name evidence="15" type="ORF">GOMPHAMPRED_000238</name>
</gene>
<dbReference type="Pfam" id="PF03129">
    <property type="entry name" value="HGTP_anticodon"/>
    <property type="match status" value="1"/>
</dbReference>
<evidence type="ECO:0000256" key="9">
    <source>
        <dbReference type="ARBA" id="ARBA00023128"/>
    </source>
</evidence>
<dbReference type="GO" id="GO:0005759">
    <property type="term" value="C:mitochondrial matrix"/>
    <property type="evidence" value="ECO:0007669"/>
    <property type="project" value="UniProtKB-SubCell"/>
</dbReference>
<name>A0A8H3EDE4_9LECA</name>
<feature type="domain" description="Aminoacyl-transfer RNA synthetases class-II family profile" evidence="14">
    <location>
        <begin position="89"/>
        <end position="360"/>
    </location>
</feature>
<reference evidence="15" key="1">
    <citation type="submission" date="2021-03" db="EMBL/GenBank/DDBJ databases">
        <authorList>
            <person name="Tagirdzhanova G."/>
        </authorList>
    </citation>
    <scope>NUCLEOTIDE SEQUENCE</scope>
</reference>
<proteinExistence type="inferred from homology"/>
<accession>A0A8H3EDE4</accession>